<dbReference type="CDD" id="cd09618">
    <property type="entry name" value="CBM9_like_2"/>
    <property type="match status" value="1"/>
</dbReference>
<dbReference type="InterPro" id="IPR045670">
    <property type="entry name" value="DUF5916"/>
</dbReference>
<dbReference type="Gene3D" id="2.60.40.1190">
    <property type="match status" value="1"/>
</dbReference>
<comment type="caution">
    <text evidence="4">The sequence shown here is derived from an EMBL/GenBank/DDBJ whole genome shotgun (WGS) entry which is preliminary data.</text>
</comment>
<feature type="domain" description="Carbohydrate-binding" evidence="2">
    <location>
        <begin position="42"/>
        <end position="202"/>
    </location>
</feature>
<keyword evidence="1" id="KW-0732">Signal</keyword>
<feature type="domain" description="DUF5916" evidence="3">
    <location>
        <begin position="236"/>
        <end position="819"/>
    </location>
</feature>
<keyword evidence="5" id="KW-1185">Reference proteome</keyword>
<dbReference type="Pfam" id="PF19313">
    <property type="entry name" value="DUF5916"/>
    <property type="match status" value="1"/>
</dbReference>
<name>A0ABP8GLB8_9BACT</name>
<dbReference type="RefSeq" id="WP_345254795.1">
    <property type="nucleotide sequence ID" value="NZ_BAABGY010000006.1"/>
</dbReference>
<dbReference type="SUPFAM" id="SSF49344">
    <property type="entry name" value="CBD9-like"/>
    <property type="match status" value="1"/>
</dbReference>
<evidence type="ECO:0000256" key="1">
    <source>
        <dbReference type="SAM" id="SignalP"/>
    </source>
</evidence>
<evidence type="ECO:0000259" key="2">
    <source>
        <dbReference type="Pfam" id="PF06452"/>
    </source>
</evidence>
<evidence type="ECO:0000313" key="5">
    <source>
        <dbReference type="Proteomes" id="UP001501725"/>
    </source>
</evidence>
<feature type="chain" id="PRO_5046418707" description="Hydrolase" evidence="1">
    <location>
        <begin position="21"/>
        <end position="825"/>
    </location>
</feature>
<proteinExistence type="predicted"/>
<dbReference type="Pfam" id="PF06452">
    <property type="entry name" value="CBM9_1"/>
    <property type="match status" value="1"/>
</dbReference>
<evidence type="ECO:0008006" key="6">
    <source>
        <dbReference type="Google" id="ProtNLM"/>
    </source>
</evidence>
<gene>
    <name evidence="4" type="ORF">GCM10023184_15150</name>
</gene>
<accession>A0ABP8GLB8</accession>
<feature type="signal peptide" evidence="1">
    <location>
        <begin position="1"/>
        <end position="20"/>
    </location>
</feature>
<sequence length="825" mass="94700">MRIAALSLALLAGISFQAAAQTTAQTPRRELPAKRTTAAFKIDGELNEAAWKEAQPATNFIEWRPTAGKPESPETGTEIYILYDNTAVYVAGFCKERTRDSVSRELVGRDVVGINDFVGVTFDTYNDKINAFGFYVTPYGEQFDARYSNTNGEDGSWNAVWNSASKIHANGWSFEMRIPFSMLRFVSKENQTWGLNITRRRNKTGQQFMWNPVDPQVNGFINQEGLWTGIEKIVAPLRLQFSPYLSAYANHFPTDEPNQKDWNTSINGGMDVKWGINDAFTLDMTLVPDFGQVVSDNTVLNLSPFEVQYQENRSFFTEGTELFNKGNLFYPRRIGIETPLHQYDARAYAENKGLTVIENPAQSKLVNATKISGRTRKGFGVGVFNAITQTMYATLENPQSKEREKYLTSPLTNYNVVVFDQTLKNNSSVSLINTNVLRNGSDYDANVTSAMFDFNNKKNTWNLNGNLSVSNLFHQGQTVTGMAHSLGFGKTGGRFNFNLYQERYDNKYDKSDLGFMWNNNYLDHSFWMGYKWVKPGKWFNQLRINYNATLSMRDKPFDYQSFFTNFNSNAQLKNLWWVGSFVGFSARGNDFYEARNGVTPFRTSRKINSYNWVETNGAKKYQISAEVGVNYFPDFKDSWAFDYRLSNRYRFSDKFSITHNFNLSPAHNNVGYYFGPQVGAGPTFSRRDRNTVEQILFFKYNFNNRSGVTLRARHYWSGFEVKELLVLQTDGSVKPMTADPATFYHQNFNLFNLDAVYTLQFAPGSFLNVVWKSMGNSYTDAGFERKYFRNIDATFDAPQNNNFSVKVIWFLDYLDLKRWKKNRAN</sequence>
<evidence type="ECO:0000313" key="4">
    <source>
        <dbReference type="EMBL" id="GAA4326486.1"/>
    </source>
</evidence>
<dbReference type="EMBL" id="BAABGY010000006">
    <property type="protein sequence ID" value="GAA4326486.1"/>
    <property type="molecule type" value="Genomic_DNA"/>
</dbReference>
<dbReference type="Proteomes" id="UP001501725">
    <property type="component" value="Unassembled WGS sequence"/>
</dbReference>
<organism evidence="4 5">
    <name type="scientific">Flaviaesturariibacter amylovorans</name>
    <dbReference type="NCBI Taxonomy" id="1084520"/>
    <lineage>
        <taxon>Bacteria</taxon>
        <taxon>Pseudomonadati</taxon>
        <taxon>Bacteroidota</taxon>
        <taxon>Chitinophagia</taxon>
        <taxon>Chitinophagales</taxon>
        <taxon>Chitinophagaceae</taxon>
        <taxon>Flaviaestuariibacter</taxon>
    </lineage>
</organism>
<dbReference type="InterPro" id="IPR010502">
    <property type="entry name" value="Carb-bd_dom_fam9"/>
</dbReference>
<protein>
    <recommendedName>
        <fullName evidence="6">Hydrolase</fullName>
    </recommendedName>
</protein>
<reference evidence="5" key="1">
    <citation type="journal article" date="2019" name="Int. J. Syst. Evol. Microbiol.">
        <title>The Global Catalogue of Microorganisms (GCM) 10K type strain sequencing project: providing services to taxonomists for standard genome sequencing and annotation.</title>
        <authorList>
            <consortium name="The Broad Institute Genomics Platform"/>
            <consortium name="The Broad Institute Genome Sequencing Center for Infectious Disease"/>
            <person name="Wu L."/>
            <person name="Ma J."/>
        </authorList>
    </citation>
    <scope>NUCLEOTIDE SEQUENCE [LARGE SCALE GENOMIC DNA]</scope>
    <source>
        <strain evidence="5">JCM 17919</strain>
    </source>
</reference>
<evidence type="ECO:0000259" key="3">
    <source>
        <dbReference type="Pfam" id="PF19313"/>
    </source>
</evidence>